<dbReference type="GO" id="GO:0000049">
    <property type="term" value="F:tRNA binding"/>
    <property type="evidence" value="ECO:0007669"/>
    <property type="project" value="UniProtKB-KW"/>
</dbReference>
<keyword evidence="7" id="KW-0694">RNA-binding</keyword>
<reference evidence="12" key="2">
    <citation type="submission" date="2020-10" db="EMBL/GenBank/DDBJ databases">
        <title>Comparative genomics of the Acetobacterium genus.</title>
        <authorList>
            <person name="Marshall C."/>
            <person name="May H."/>
            <person name="Norman S."/>
        </authorList>
    </citation>
    <scope>NUCLEOTIDE SEQUENCE</scope>
    <source>
        <strain evidence="12">DER-2019</strain>
    </source>
</reference>
<dbReference type="PANTHER" id="PTHR11933:SF5">
    <property type="entry name" value="MITOCHONDRIAL TRNA-SPECIFIC 2-THIOURIDYLASE 1"/>
    <property type="match status" value="1"/>
</dbReference>
<evidence type="ECO:0000256" key="9">
    <source>
        <dbReference type="ARBA" id="ARBA00051542"/>
    </source>
</evidence>
<protein>
    <recommendedName>
        <fullName evidence="1">tRNA-uridine 2-sulfurtransferase</fullName>
        <ecNumber evidence="1">2.8.1.13</ecNumber>
    </recommendedName>
</protein>
<dbReference type="EMBL" id="WJBD01000021">
    <property type="protein sequence ID" value="MBC3889614.1"/>
    <property type="molecule type" value="Genomic_DNA"/>
</dbReference>
<keyword evidence="6" id="KW-0067">ATP-binding</keyword>
<dbReference type="InterPro" id="IPR014729">
    <property type="entry name" value="Rossmann-like_a/b/a_fold"/>
</dbReference>
<feature type="domain" description="tRNA-specific 2-thiouridylase MnmA-like central" evidence="11">
    <location>
        <begin position="208"/>
        <end position="260"/>
    </location>
</feature>
<reference evidence="12" key="1">
    <citation type="submission" date="2019-10" db="EMBL/GenBank/DDBJ databases">
        <authorList>
            <person name="Ross D.E."/>
            <person name="Gulliver D."/>
        </authorList>
    </citation>
    <scope>NUCLEOTIDE SEQUENCE</scope>
    <source>
        <strain evidence="12">DER-2019</strain>
    </source>
</reference>
<evidence type="ECO:0000313" key="13">
    <source>
        <dbReference type="Proteomes" id="UP000616595"/>
    </source>
</evidence>
<organism evidence="12 13">
    <name type="scientific">Acetobacterium paludosum</name>
    <dbReference type="NCBI Taxonomy" id="52693"/>
    <lineage>
        <taxon>Bacteria</taxon>
        <taxon>Bacillati</taxon>
        <taxon>Bacillota</taxon>
        <taxon>Clostridia</taxon>
        <taxon>Eubacteriales</taxon>
        <taxon>Eubacteriaceae</taxon>
        <taxon>Acetobacterium</taxon>
    </lineage>
</organism>
<proteinExistence type="predicted"/>
<comment type="catalytic activity">
    <reaction evidence="9">
        <text>S-sulfanyl-L-cysteinyl-[protein] + uridine(34) in tRNA + AH2 + ATP = 2-thiouridine(34) in tRNA + L-cysteinyl-[protein] + A + AMP + diphosphate + H(+)</text>
        <dbReference type="Rhea" id="RHEA:47032"/>
        <dbReference type="Rhea" id="RHEA-COMP:10131"/>
        <dbReference type="Rhea" id="RHEA-COMP:11726"/>
        <dbReference type="Rhea" id="RHEA-COMP:11727"/>
        <dbReference type="Rhea" id="RHEA-COMP:11728"/>
        <dbReference type="ChEBI" id="CHEBI:13193"/>
        <dbReference type="ChEBI" id="CHEBI:15378"/>
        <dbReference type="ChEBI" id="CHEBI:17499"/>
        <dbReference type="ChEBI" id="CHEBI:29950"/>
        <dbReference type="ChEBI" id="CHEBI:30616"/>
        <dbReference type="ChEBI" id="CHEBI:33019"/>
        <dbReference type="ChEBI" id="CHEBI:61963"/>
        <dbReference type="ChEBI" id="CHEBI:65315"/>
        <dbReference type="ChEBI" id="CHEBI:87170"/>
        <dbReference type="ChEBI" id="CHEBI:456215"/>
        <dbReference type="EC" id="2.8.1.13"/>
    </reaction>
</comment>
<keyword evidence="13" id="KW-1185">Reference proteome</keyword>
<gene>
    <name evidence="12" type="primary">mnmA</name>
    <name evidence="12" type="ORF">GH810_14975</name>
</gene>
<dbReference type="GO" id="GO:0002143">
    <property type="term" value="P:tRNA wobble position uridine thiolation"/>
    <property type="evidence" value="ECO:0007669"/>
    <property type="project" value="TreeGrafter"/>
</dbReference>
<dbReference type="InterPro" id="IPR004506">
    <property type="entry name" value="MnmA-like"/>
</dbReference>
<keyword evidence="5" id="KW-0547">Nucleotide-binding</keyword>
<keyword evidence="8" id="KW-1015">Disulfide bond</keyword>
<dbReference type="EC" id="2.8.1.13" evidence="1"/>
<dbReference type="NCBIfam" id="NF001138">
    <property type="entry name" value="PRK00143.1"/>
    <property type="match status" value="1"/>
</dbReference>
<feature type="domain" description="tRNA-specific 2-thiouridylase MnmA-like C-terminal" evidence="10">
    <location>
        <begin position="290"/>
        <end position="344"/>
    </location>
</feature>
<evidence type="ECO:0000256" key="2">
    <source>
        <dbReference type="ARBA" id="ARBA00022555"/>
    </source>
</evidence>
<dbReference type="InterPro" id="IPR046885">
    <property type="entry name" value="MnmA-like_C"/>
</dbReference>
<evidence type="ECO:0000313" key="12">
    <source>
        <dbReference type="EMBL" id="MBC3889614.1"/>
    </source>
</evidence>
<keyword evidence="3 12" id="KW-0808">Transferase</keyword>
<keyword evidence="4" id="KW-0819">tRNA processing</keyword>
<dbReference type="InterPro" id="IPR023382">
    <property type="entry name" value="MnmA-like_central_sf"/>
</dbReference>
<evidence type="ECO:0000256" key="6">
    <source>
        <dbReference type="ARBA" id="ARBA00022840"/>
    </source>
</evidence>
<dbReference type="Pfam" id="PF20258">
    <property type="entry name" value="tRNA_Me_trans_C"/>
    <property type="match status" value="1"/>
</dbReference>
<evidence type="ECO:0000256" key="8">
    <source>
        <dbReference type="ARBA" id="ARBA00023157"/>
    </source>
</evidence>
<dbReference type="GO" id="GO:0005524">
    <property type="term" value="F:ATP binding"/>
    <property type="evidence" value="ECO:0007669"/>
    <property type="project" value="UniProtKB-KW"/>
</dbReference>
<dbReference type="Proteomes" id="UP000616595">
    <property type="component" value="Unassembled WGS sequence"/>
</dbReference>
<evidence type="ECO:0000256" key="3">
    <source>
        <dbReference type="ARBA" id="ARBA00022679"/>
    </source>
</evidence>
<sequence>MSTKKVIVGLSGGIDSTASAYQLIKEGYEVIGVTFDFFGSENTLTAAGLAAERLGIKHHIVHAQRQFQEKVIEPFIEGYKKGQTPNPCLLCNREMKFKLLTEFADRNDYALIATGHYAEVVKVGDEFKLLASLNQDKDQSYFLYHLDQNVLSRLLFPLDCFRSKDAVRQTIKELLPELSAGNESQGICFIPKKNHTLFLKEAVFGLNPTLPGNFVDTAGKILGIHRGIHGFTLGQTRGLGIKQSKRLVVIDIIPETNTVVLDEEAALFKNEIWINHLYLHLGADLTGSELTFKTCRWGNHYHGNVECLNNGQAIIHCREPVRAPTPGQALVFYQGRQVLGGGIIKKNLI</sequence>
<dbReference type="Gene3D" id="2.40.30.10">
    <property type="entry name" value="Translation factors"/>
    <property type="match status" value="1"/>
</dbReference>
<comment type="caution">
    <text evidence="12">The sequence shown here is derived from an EMBL/GenBank/DDBJ whole genome shotgun (WGS) entry which is preliminary data.</text>
</comment>
<dbReference type="CDD" id="cd01998">
    <property type="entry name" value="MnmA_TRMU-like"/>
    <property type="match status" value="1"/>
</dbReference>
<dbReference type="Gene3D" id="2.30.30.280">
    <property type="entry name" value="Adenine nucleotide alpha hydrolases-like domains"/>
    <property type="match status" value="1"/>
</dbReference>
<evidence type="ECO:0000259" key="10">
    <source>
        <dbReference type="Pfam" id="PF20258"/>
    </source>
</evidence>
<dbReference type="Gene3D" id="3.40.50.620">
    <property type="entry name" value="HUPs"/>
    <property type="match status" value="1"/>
</dbReference>
<accession>A0A923HZR7</accession>
<evidence type="ECO:0000256" key="7">
    <source>
        <dbReference type="ARBA" id="ARBA00022884"/>
    </source>
</evidence>
<evidence type="ECO:0000259" key="11">
    <source>
        <dbReference type="Pfam" id="PF20259"/>
    </source>
</evidence>
<keyword evidence="2" id="KW-0820">tRNA-binding</keyword>
<dbReference type="Pfam" id="PF20259">
    <property type="entry name" value="tRNA_Me_trans_M"/>
    <property type="match status" value="1"/>
</dbReference>
<dbReference type="InterPro" id="IPR046884">
    <property type="entry name" value="MnmA-like_central"/>
</dbReference>
<dbReference type="SUPFAM" id="SSF52402">
    <property type="entry name" value="Adenine nucleotide alpha hydrolases-like"/>
    <property type="match status" value="1"/>
</dbReference>
<dbReference type="AlphaFoldDB" id="A0A923HZR7"/>
<evidence type="ECO:0000256" key="1">
    <source>
        <dbReference type="ARBA" id="ARBA00011949"/>
    </source>
</evidence>
<name>A0A923HZR7_9FIRM</name>
<dbReference type="Pfam" id="PF03054">
    <property type="entry name" value="tRNA_Me_trans"/>
    <property type="match status" value="1"/>
</dbReference>
<dbReference type="GO" id="GO:0103016">
    <property type="term" value="F:tRNA-uridine 2-sulfurtransferase activity"/>
    <property type="evidence" value="ECO:0007669"/>
    <property type="project" value="UniProtKB-EC"/>
</dbReference>
<evidence type="ECO:0000256" key="4">
    <source>
        <dbReference type="ARBA" id="ARBA00022694"/>
    </source>
</evidence>
<dbReference type="OrthoDB" id="9800696at2"/>
<dbReference type="PANTHER" id="PTHR11933">
    <property type="entry name" value="TRNA 5-METHYLAMINOMETHYL-2-THIOURIDYLATE -METHYLTRANSFERASE"/>
    <property type="match status" value="1"/>
</dbReference>
<evidence type="ECO:0000256" key="5">
    <source>
        <dbReference type="ARBA" id="ARBA00022741"/>
    </source>
</evidence>
<dbReference type="NCBIfam" id="TIGR00420">
    <property type="entry name" value="trmU"/>
    <property type="match status" value="1"/>
</dbReference>